<feature type="compositionally biased region" description="Basic and acidic residues" evidence="1">
    <location>
        <begin position="96"/>
        <end position="119"/>
    </location>
</feature>
<feature type="region of interest" description="Disordered" evidence="1">
    <location>
        <begin position="181"/>
        <end position="233"/>
    </location>
</feature>
<dbReference type="Proteomes" id="UP001439008">
    <property type="component" value="Unassembled WGS sequence"/>
</dbReference>
<evidence type="ECO:0000256" key="1">
    <source>
        <dbReference type="SAM" id="MobiDB-lite"/>
    </source>
</evidence>
<feature type="region of interest" description="Disordered" evidence="1">
    <location>
        <begin position="73"/>
        <end position="168"/>
    </location>
</feature>
<protein>
    <submittedName>
        <fullName evidence="2">Uncharacterized protein</fullName>
    </submittedName>
</protein>
<dbReference type="EMBL" id="JBDODL010004099">
    <property type="protein sequence ID" value="MES1922942.1"/>
    <property type="molecule type" value="Genomic_DNA"/>
</dbReference>
<accession>A0ABV2AU89</accession>
<feature type="compositionally biased region" description="Basic and acidic residues" evidence="1">
    <location>
        <begin position="181"/>
        <end position="227"/>
    </location>
</feature>
<feature type="non-terminal residue" evidence="2">
    <location>
        <position position="1"/>
    </location>
</feature>
<feature type="compositionally biased region" description="Basic and acidic residues" evidence="1">
    <location>
        <begin position="150"/>
        <end position="168"/>
    </location>
</feature>
<comment type="caution">
    <text evidence="2">The sequence shown here is derived from an EMBL/GenBank/DDBJ whole genome shotgun (WGS) entry which is preliminary data.</text>
</comment>
<feature type="compositionally biased region" description="Polar residues" evidence="1">
    <location>
        <begin position="73"/>
        <end position="84"/>
    </location>
</feature>
<organism evidence="2 3">
    <name type="scientific">Bonamia ostreae</name>
    <dbReference type="NCBI Taxonomy" id="126728"/>
    <lineage>
        <taxon>Eukaryota</taxon>
        <taxon>Sar</taxon>
        <taxon>Rhizaria</taxon>
        <taxon>Endomyxa</taxon>
        <taxon>Ascetosporea</taxon>
        <taxon>Haplosporida</taxon>
        <taxon>Bonamia</taxon>
    </lineage>
</organism>
<reference evidence="2 3" key="1">
    <citation type="journal article" date="2024" name="BMC Biol.">
        <title>Comparative genomics of Ascetosporea gives new insight into the evolutionary basis for animal parasitism in Rhizaria.</title>
        <authorList>
            <person name="Hiltunen Thoren M."/>
            <person name="Onut-Brannstrom I."/>
            <person name="Alfjorden A."/>
            <person name="Peckova H."/>
            <person name="Swords F."/>
            <person name="Hooper C."/>
            <person name="Holzer A.S."/>
            <person name="Bass D."/>
            <person name="Burki F."/>
        </authorList>
    </citation>
    <scope>NUCLEOTIDE SEQUENCE [LARGE SCALE GENOMIC DNA]</scope>
    <source>
        <strain evidence="2">20-A016</strain>
    </source>
</reference>
<proteinExistence type="predicted"/>
<keyword evidence="3" id="KW-1185">Reference proteome</keyword>
<name>A0ABV2AU89_9EUKA</name>
<evidence type="ECO:0000313" key="3">
    <source>
        <dbReference type="Proteomes" id="UP001439008"/>
    </source>
</evidence>
<evidence type="ECO:0000313" key="2">
    <source>
        <dbReference type="EMBL" id="MES1922942.1"/>
    </source>
</evidence>
<sequence>KALCDDKGRKYIKDENYKFGTKYKKTKQIKGENKDIEEFANSDANSDDSDDIDFLVTGSPDEDFNPVIYEEQVTQRNRQGSDGQISEEEGSSFSEDTNKSDIDFVIQDEKQSESDEEKFKRRIRHKTRQTNEISFDYSDESESSEEENFEEKIDIRPRRTKSGREVKPPKRELYYEEIAKRMKMDDKIGDKNDDQIENEKVKEEKNDDLNGKNENEYRDVSSEEYVHKGNGKI</sequence>
<feature type="compositionally biased region" description="Acidic residues" evidence="1">
    <location>
        <begin position="137"/>
        <end position="149"/>
    </location>
</feature>
<gene>
    <name evidence="2" type="ORF">MHBO_004473</name>
</gene>